<accession>A0A1A9ZF83</accession>
<protein>
    <submittedName>
        <fullName evidence="2">Uncharacterized protein</fullName>
    </submittedName>
</protein>
<organism evidence="2 3">
    <name type="scientific">Glossina pallidipes</name>
    <name type="common">Tsetse fly</name>
    <dbReference type="NCBI Taxonomy" id="7398"/>
    <lineage>
        <taxon>Eukaryota</taxon>
        <taxon>Metazoa</taxon>
        <taxon>Ecdysozoa</taxon>
        <taxon>Arthropoda</taxon>
        <taxon>Hexapoda</taxon>
        <taxon>Insecta</taxon>
        <taxon>Pterygota</taxon>
        <taxon>Neoptera</taxon>
        <taxon>Endopterygota</taxon>
        <taxon>Diptera</taxon>
        <taxon>Brachycera</taxon>
        <taxon>Muscomorpha</taxon>
        <taxon>Hippoboscoidea</taxon>
        <taxon>Glossinidae</taxon>
        <taxon>Glossina</taxon>
    </lineage>
</organism>
<keyword evidence="3" id="KW-1185">Reference proteome</keyword>
<dbReference type="Proteomes" id="UP000092445">
    <property type="component" value="Unassembled WGS sequence"/>
</dbReference>
<feature type="transmembrane region" description="Helical" evidence="1">
    <location>
        <begin position="55"/>
        <end position="74"/>
    </location>
</feature>
<proteinExistence type="predicted"/>
<dbReference type="EnsemblMetazoa" id="GPAI012787-RA">
    <property type="protein sequence ID" value="GPAI012787-PA"/>
    <property type="gene ID" value="GPAI012787"/>
</dbReference>
<reference evidence="3" key="1">
    <citation type="submission" date="2014-03" db="EMBL/GenBank/DDBJ databases">
        <authorList>
            <person name="Aksoy S."/>
            <person name="Warren W."/>
            <person name="Wilson R.K."/>
        </authorList>
    </citation>
    <scope>NUCLEOTIDE SEQUENCE [LARGE SCALE GENOMIC DNA]</scope>
    <source>
        <strain evidence="3">IAEA</strain>
    </source>
</reference>
<name>A0A1A9ZF83_GLOPL</name>
<keyword evidence="1" id="KW-0472">Membrane</keyword>
<evidence type="ECO:0000256" key="1">
    <source>
        <dbReference type="SAM" id="Phobius"/>
    </source>
</evidence>
<dbReference type="AlphaFoldDB" id="A0A1A9ZF83"/>
<reference evidence="2" key="2">
    <citation type="submission" date="2020-05" db="UniProtKB">
        <authorList>
            <consortium name="EnsemblMetazoa"/>
        </authorList>
    </citation>
    <scope>IDENTIFICATION</scope>
    <source>
        <strain evidence="2">IAEA</strain>
    </source>
</reference>
<dbReference type="VEuPathDB" id="VectorBase:GPAI012787"/>
<keyword evidence="1" id="KW-0812">Transmembrane</keyword>
<keyword evidence="1" id="KW-1133">Transmembrane helix</keyword>
<sequence>MLVASTISGTPYRGFSATALLMRRPVPPSFFKSKLPAPNFLNQSRTIRYQMTQKVALGKLLLLLALLLLLLLLLDAFEDDCTAVLVLWIDAADCAAGESKLSAFISVIATILIKL</sequence>
<evidence type="ECO:0000313" key="3">
    <source>
        <dbReference type="Proteomes" id="UP000092445"/>
    </source>
</evidence>
<evidence type="ECO:0000313" key="2">
    <source>
        <dbReference type="EnsemblMetazoa" id="GPAI012787-PA"/>
    </source>
</evidence>